<dbReference type="InterPro" id="IPR050833">
    <property type="entry name" value="Poly_Biosynth_Transport"/>
</dbReference>
<gene>
    <name evidence="7" type="ORF">Xbud_02690</name>
</gene>
<feature type="transmembrane region" description="Helical" evidence="6">
    <location>
        <begin position="235"/>
        <end position="259"/>
    </location>
</feature>
<evidence type="ECO:0000256" key="6">
    <source>
        <dbReference type="SAM" id="Phobius"/>
    </source>
</evidence>
<evidence type="ECO:0000256" key="2">
    <source>
        <dbReference type="ARBA" id="ARBA00022475"/>
    </source>
</evidence>
<evidence type="ECO:0000256" key="5">
    <source>
        <dbReference type="ARBA" id="ARBA00023136"/>
    </source>
</evidence>
<dbReference type="EMBL" id="NIBS01000015">
    <property type="protein sequence ID" value="PHM26222.1"/>
    <property type="molecule type" value="Genomic_DNA"/>
</dbReference>
<feature type="transmembrane region" description="Helical" evidence="6">
    <location>
        <begin position="365"/>
        <end position="385"/>
    </location>
</feature>
<dbReference type="PANTHER" id="PTHR30250">
    <property type="entry name" value="PST FAMILY PREDICTED COLANIC ACID TRANSPORTER"/>
    <property type="match status" value="1"/>
</dbReference>
<evidence type="ECO:0000256" key="3">
    <source>
        <dbReference type="ARBA" id="ARBA00022692"/>
    </source>
</evidence>
<dbReference type="AlphaFoldDB" id="A0A2D0IW88"/>
<dbReference type="RefSeq" id="WP_099136503.1">
    <property type="nucleotide sequence ID" value="NZ_CAWNNJ010000057.1"/>
</dbReference>
<organism evidence="7 8">
    <name type="scientific">Xenorhabdus budapestensis</name>
    <dbReference type="NCBI Taxonomy" id="290110"/>
    <lineage>
        <taxon>Bacteria</taxon>
        <taxon>Pseudomonadati</taxon>
        <taxon>Pseudomonadota</taxon>
        <taxon>Gammaproteobacteria</taxon>
        <taxon>Enterobacterales</taxon>
        <taxon>Morganellaceae</taxon>
        <taxon>Xenorhabdus</taxon>
    </lineage>
</organism>
<evidence type="ECO:0000313" key="7">
    <source>
        <dbReference type="EMBL" id="PHM26222.1"/>
    </source>
</evidence>
<feature type="transmembrane region" description="Helical" evidence="6">
    <location>
        <begin position="45"/>
        <end position="62"/>
    </location>
</feature>
<feature type="transmembrane region" description="Helical" evidence="6">
    <location>
        <begin position="117"/>
        <end position="137"/>
    </location>
</feature>
<keyword evidence="5 6" id="KW-0472">Membrane</keyword>
<feature type="transmembrane region" description="Helical" evidence="6">
    <location>
        <begin position="12"/>
        <end position="33"/>
    </location>
</feature>
<dbReference type="PANTHER" id="PTHR30250:SF28">
    <property type="entry name" value="POLYSACCHARIDE BIOSYNTHESIS PROTEIN"/>
    <property type="match status" value="1"/>
</dbReference>
<evidence type="ECO:0000256" key="1">
    <source>
        <dbReference type="ARBA" id="ARBA00004651"/>
    </source>
</evidence>
<comment type="subcellular location">
    <subcellularLocation>
        <location evidence="1">Cell membrane</location>
        <topology evidence="1">Multi-pass membrane protein</topology>
    </subcellularLocation>
</comment>
<feature type="transmembrane region" description="Helical" evidence="6">
    <location>
        <begin position="332"/>
        <end position="353"/>
    </location>
</feature>
<feature type="transmembrane region" description="Helical" evidence="6">
    <location>
        <begin position="303"/>
        <end position="326"/>
    </location>
</feature>
<feature type="transmembrane region" description="Helical" evidence="6">
    <location>
        <begin position="82"/>
        <end position="105"/>
    </location>
</feature>
<dbReference type="GO" id="GO:0005886">
    <property type="term" value="C:plasma membrane"/>
    <property type="evidence" value="ECO:0007669"/>
    <property type="project" value="UniProtKB-SubCell"/>
</dbReference>
<sequence>MPRKLTIRSEFTRNVITLMTGTTVAQAIPIAISPILTRIYTPSDFGVLALFMSIVAIIGGIINARYELAIMLPQNDEDAINLFTLGLIINTFLSLTLMLLIIIFHGKIITLLNNEEIGFWLYIIPLAVFFTGLFNLLNYFNTRIKNYKTLRNSVIIKSLISAIIQLTSGLLKFGANGLIFGQLLSNIFSNGKLLKAVFNKENIIKIISTKKILHQAKRYKIFPTYSVLAVLCNNLSLYLINLIIPSLFNLMTLGFYSLVQRVLGMPSSLIGGSIGQVFFQEAAQEKKETGQAIKSFIGTIKKLLFIGIPLFISIYLTIEDLFSIIFGEEWRIAGYYAKLICPLFFIRFIVSTVSPIDTIMEKQNIYLIFNVVLLSMNLLILYISYGNSFEYFLTSYTIGISFVYILYGFILGNMAKG</sequence>
<protein>
    <submittedName>
        <fullName evidence="7">O-antigen translocase</fullName>
    </submittedName>
</protein>
<keyword evidence="2" id="KW-1003">Cell membrane</keyword>
<evidence type="ECO:0000313" key="8">
    <source>
        <dbReference type="Proteomes" id="UP000225833"/>
    </source>
</evidence>
<feature type="transmembrane region" description="Helical" evidence="6">
    <location>
        <begin position="158"/>
        <end position="184"/>
    </location>
</feature>
<evidence type="ECO:0000256" key="4">
    <source>
        <dbReference type="ARBA" id="ARBA00022989"/>
    </source>
</evidence>
<reference evidence="7 8" key="1">
    <citation type="journal article" date="2017" name="Nat. Microbiol.">
        <title>Natural product diversity associated with the nematode symbionts Photorhabdus and Xenorhabdus.</title>
        <authorList>
            <person name="Tobias N.J."/>
            <person name="Wolff H."/>
            <person name="Djahanschiri B."/>
            <person name="Grundmann F."/>
            <person name="Kronenwerth M."/>
            <person name="Shi Y.M."/>
            <person name="Simonyi S."/>
            <person name="Grun P."/>
            <person name="Shapiro-Ilan D."/>
            <person name="Pidot S.J."/>
            <person name="Stinear T.P."/>
            <person name="Ebersberger I."/>
            <person name="Bode H.B."/>
        </authorList>
    </citation>
    <scope>NUCLEOTIDE SEQUENCE [LARGE SCALE GENOMIC DNA]</scope>
    <source>
        <strain evidence="7 8">DSM 16342</strain>
    </source>
</reference>
<keyword evidence="4 6" id="KW-1133">Transmembrane helix</keyword>
<dbReference type="Proteomes" id="UP000225833">
    <property type="component" value="Unassembled WGS sequence"/>
</dbReference>
<name>A0A2D0IW88_XENBU</name>
<comment type="caution">
    <text evidence="7">The sequence shown here is derived from an EMBL/GenBank/DDBJ whole genome shotgun (WGS) entry which is preliminary data.</text>
</comment>
<dbReference type="Pfam" id="PF13440">
    <property type="entry name" value="Polysacc_synt_3"/>
    <property type="match status" value="1"/>
</dbReference>
<accession>A0A2D0IW88</accession>
<proteinExistence type="predicted"/>
<feature type="transmembrane region" description="Helical" evidence="6">
    <location>
        <begin position="391"/>
        <end position="411"/>
    </location>
</feature>
<keyword evidence="3 6" id="KW-0812">Transmembrane</keyword>